<dbReference type="Gene3D" id="2.60.40.2030">
    <property type="match status" value="1"/>
</dbReference>
<accession>A0A3B7MNY3</accession>
<dbReference type="Pfam" id="PF03160">
    <property type="entry name" value="Calx-beta"/>
    <property type="match status" value="1"/>
</dbReference>
<evidence type="ECO:0000313" key="7">
    <source>
        <dbReference type="Proteomes" id="UP000263900"/>
    </source>
</evidence>
<dbReference type="PANTHER" id="PTHR10963">
    <property type="entry name" value="GLYCOSYL HYDROLASE-RELATED"/>
    <property type="match status" value="1"/>
</dbReference>
<organism evidence="6 7">
    <name type="scientific">Paraflavitalea soli</name>
    <dbReference type="NCBI Taxonomy" id="2315862"/>
    <lineage>
        <taxon>Bacteria</taxon>
        <taxon>Pseudomonadati</taxon>
        <taxon>Bacteroidota</taxon>
        <taxon>Chitinophagia</taxon>
        <taxon>Chitinophagales</taxon>
        <taxon>Chitinophagaceae</taxon>
        <taxon>Paraflavitalea</taxon>
    </lineage>
</organism>
<dbReference type="Proteomes" id="UP000263900">
    <property type="component" value="Chromosome"/>
</dbReference>
<proteinExistence type="inferred from homology"/>
<keyword evidence="2" id="KW-0732">Signal</keyword>
<evidence type="ECO:0000313" key="6">
    <source>
        <dbReference type="EMBL" id="AXY73275.1"/>
    </source>
</evidence>
<dbReference type="InterPro" id="IPR000757">
    <property type="entry name" value="Beta-glucanase-like"/>
</dbReference>
<keyword evidence="3" id="KW-0677">Repeat</keyword>
<keyword evidence="6" id="KW-0378">Hydrolase</keyword>
<evidence type="ECO:0000256" key="3">
    <source>
        <dbReference type="ARBA" id="ARBA00022737"/>
    </source>
</evidence>
<dbReference type="SUPFAM" id="SSF49899">
    <property type="entry name" value="Concanavalin A-like lectins/glucanases"/>
    <property type="match status" value="1"/>
</dbReference>
<feature type="domain" description="GH16" evidence="5">
    <location>
        <begin position="167"/>
        <end position="410"/>
    </location>
</feature>
<reference evidence="6 7" key="1">
    <citation type="submission" date="2018-09" db="EMBL/GenBank/DDBJ databases">
        <title>Genome sequencing of strain 6GH32-13.</title>
        <authorList>
            <person name="Weon H.-Y."/>
            <person name="Heo J."/>
            <person name="Kwon S.-W."/>
        </authorList>
    </citation>
    <scope>NUCLEOTIDE SEQUENCE [LARGE SCALE GENOMIC DNA]</scope>
    <source>
        <strain evidence="6 7">5GH32-13</strain>
    </source>
</reference>
<dbReference type="GO" id="GO:0004553">
    <property type="term" value="F:hydrolase activity, hydrolyzing O-glycosyl compounds"/>
    <property type="evidence" value="ECO:0007669"/>
    <property type="project" value="InterPro"/>
</dbReference>
<dbReference type="AlphaFoldDB" id="A0A3B7MNY3"/>
<dbReference type="InterPro" id="IPR013320">
    <property type="entry name" value="ConA-like_dom_sf"/>
</dbReference>
<dbReference type="CDD" id="cd08023">
    <property type="entry name" value="GH16_laminarinase_like"/>
    <property type="match status" value="1"/>
</dbReference>
<evidence type="ECO:0000259" key="5">
    <source>
        <dbReference type="PROSITE" id="PS51762"/>
    </source>
</evidence>
<evidence type="ECO:0000256" key="2">
    <source>
        <dbReference type="ARBA" id="ARBA00022729"/>
    </source>
</evidence>
<sequence>MNKREVHMVQLLSIVLCSLSITFSSSGCSSKSKGDNGDTGPAPTISINDVTLFEGNSGNTDFEFLVTLDKKSTRDVTVNYSIVSVSAKAGEDYIVPASLSLTFPAGETQKKLIIPVVGDDIKEGDDAFTVQLQNPVNGSLLKLVGSGTIRNDDTRVAYTNTGYDAPASYPGYTLKWADEFNGPSLDASTWGHQNGDGCPGICGWGNNELEFYTDRPENLYFQNGKMIIEAKPESYQGKNYTSSKILTQGKRPIKFGRIDIRAILPKGKGIWPAFWLMPEKSVFGGWPRSGEIDLMEVVGHEPGKTYGTLHFGPGPGSTQISRNFSLPSQTFNDEFHVFSLEWKEDQIKWLVDGNVFSTVNKADLGSNNYPFNEEFFLIVNLAVGGNWPGNPDATTYFPQWLIVDYIRVYQ</sequence>
<dbReference type="RefSeq" id="WP_119049113.1">
    <property type="nucleotide sequence ID" value="NZ_CP032157.1"/>
</dbReference>
<dbReference type="GO" id="GO:0005975">
    <property type="term" value="P:carbohydrate metabolic process"/>
    <property type="evidence" value="ECO:0007669"/>
    <property type="project" value="InterPro"/>
</dbReference>
<comment type="similarity">
    <text evidence="1">Belongs to the glycosyl hydrolase 16 family.</text>
</comment>
<dbReference type="PROSITE" id="PS51762">
    <property type="entry name" value="GH16_2"/>
    <property type="match status" value="1"/>
</dbReference>
<dbReference type="InterPro" id="IPR050546">
    <property type="entry name" value="Glycosyl_Hydrlase_16"/>
</dbReference>
<dbReference type="SMART" id="SM00237">
    <property type="entry name" value="Calx_beta"/>
    <property type="match status" value="1"/>
</dbReference>
<dbReference type="KEGG" id="pseg:D3H65_04465"/>
<dbReference type="InterPro" id="IPR003644">
    <property type="entry name" value="Calx_beta"/>
</dbReference>
<evidence type="ECO:0000256" key="1">
    <source>
        <dbReference type="ARBA" id="ARBA00006865"/>
    </source>
</evidence>
<dbReference type="SUPFAM" id="SSF141072">
    <property type="entry name" value="CalX-like"/>
    <property type="match status" value="1"/>
</dbReference>
<dbReference type="Pfam" id="PF00722">
    <property type="entry name" value="Glyco_hydro_16"/>
    <property type="match status" value="1"/>
</dbReference>
<dbReference type="PANTHER" id="PTHR10963:SF55">
    <property type="entry name" value="GLYCOSIDE HYDROLASE FAMILY 16 PROTEIN"/>
    <property type="match status" value="1"/>
</dbReference>
<dbReference type="EMBL" id="CP032157">
    <property type="protein sequence ID" value="AXY73275.1"/>
    <property type="molecule type" value="Genomic_DNA"/>
</dbReference>
<evidence type="ECO:0000256" key="4">
    <source>
        <dbReference type="ARBA" id="ARBA00022837"/>
    </source>
</evidence>
<protein>
    <submittedName>
        <fullName evidence="6">Glycoside hydrolase family 16 protein</fullName>
    </submittedName>
</protein>
<dbReference type="OrthoDB" id="9809583at2"/>
<dbReference type="PROSITE" id="PS51257">
    <property type="entry name" value="PROKAR_LIPOPROTEIN"/>
    <property type="match status" value="1"/>
</dbReference>
<keyword evidence="7" id="KW-1185">Reference proteome</keyword>
<dbReference type="GO" id="GO:0007154">
    <property type="term" value="P:cell communication"/>
    <property type="evidence" value="ECO:0007669"/>
    <property type="project" value="InterPro"/>
</dbReference>
<keyword evidence="4" id="KW-0106">Calcium</keyword>
<name>A0A3B7MNY3_9BACT</name>
<gene>
    <name evidence="6" type="ORF">D3H65_04465</name>
</gene>
<dbReference type="GO" id="GO:0016020">
    <property type="term" value="C:membrane"/>
    <property type="evidence" value="ECO:0007669"/>
    <property type="project" value="InterPro"/>
</dbReference>
<dbReference type="InterPro" id="IPR038081">
    <property type="entry name" value="CalX-like_sf"/>
</dbReference>
<dbReference type="Gene3D" id="2.60.120.200">
    <property type="match status" value="1"/>
</dbReference>